<evidence type="ECO:0000256" key="3">
    <source>
        <dbReference type="SAM" id="Coils"/>
    </source>
</evidence>
<keyword evidence="2" id="KW-0677">Repeat</keyword>
<evidence type="ECO:0000256" key="2">
    <source>
        <dbReference type="ARBA" id="ARBA00022737"/>
    </source>
</evidence>
<dbReference type="Gene3D" id="3.80.10.10">
    <property type="entry name" value="Ribonuclease Inhibitor"/>
    <property type="match status" value="3"/>
</dbReference>
<dbReference type="InterPro" id="IPR046673">
    <property type="entry name" value="ToxA_N"/>
</dbReference>
<feature type="coiled-coil region" evidence="3">
    <location>
        <begin position="1665"/>
        <end position="1692"/>
    </location>
</feature>
<dbReference type="Proteomes" id="UP000030060">
    <property type="component" value="Unassembled WGS sequence"/>
</dbReference>
<dbReference type="EMBL" id="ASGY01000167">
    <property type="protein sequence ID" value="KGE65795.1"/>
    <property type="molecule type" value="Genomic_DNA"/>
</dbReference>
<evidence type="ECO:0000259" key="4">
    <source>
        <dbReference type="Pfam" id="PF20178"/>
    </source>
</evidence>
<feature type="coiled-coil region" evidence="3">
    <location>
        <begin position="1375"/>
        <end position="1402"/>
    </location>
</feature>
<dbReference type="InterPro" id="IPR003591">
    <property type="entry name" value="Leu-rich_rpt_typical-subtyp"/>
</dbReference>
<feature type="domain" description="Dermonecrotic toxin N-terminal" evidence="4">
    <location>
        <begin position="76"/>
        <end position="339"/>
    </location>
</feature>
<dbReference type="GO" id="GO:0005737">
    <property type="term" value="C:cytoplasm"/>
    <property type="evidence" value="ECO:0007669"/>
    <property type="project" value="TreeGrafter"/>
</dbReference>
<proteinExistence type="predicted"/>
<dbReference type="InterPro" id="IPR050216">
    <property type="entry name" value="LRR_domain-containing"/>
</dbReference>
<dbReference type="PANTHER" id="PTHR48051:SF1">
    <property type="entry name" value="RAS SUPPRESSOR PROTEIN 1"/>
    <property type="match status" value="1"/>
</dbReference>
<dbReference type="SUPFAM" id="SSF52058">
    <property type="entry name" value="L domain-like"/>
    <property type="match status" value="2"/>
</dbReference>
<evidence type="ECO:0000313" key="5">
    <source>
        <dbReference type="EMBL" id="KGE65795.1"/>
    </source>
</evidence>
<comment type="caution">
    <text evidence="5">The sequence shown here is derived from an EMBL/GenBank/DDBJ whole genome shotgun (WGS) entry which is preliminary data.</text>
</comment>
<dbReference type="PROSITE" id="PS51450">
    <property type="entry name" value="LRR"/>
    <property type="match status" value="3"/>
</dbReference>
<dbReference type="PANTHER" id="PTHR48051">
    <property type="match status" value="1"/>
</dbReference>
<organism evidence="5 6">
    <name type="scientific">Pseudomonas fluorescens LMG 5329</name>
    <dbReference type="NCBI Taxonomy" id="1324332"/>
    <lineage>
        <taxon>Bacteria</taxon>
        <taxon>Pseudomonadati</taxon>
        <taxon>Pseudomonadota</taxon>
        <taxon>Gammaproteobacteria</taxon>
        <taxon>Pseudomonadales</taxon>
        <taxon>Pseudomonadaceae</taxon>
        <taxon>Pseudomonas</taxon>
    </lineage>
</organism>
<dbReference type="OrthoDB" id="1467561at2"/>
<dbReference type="InterPro" id="IPR032675">
    <property type="entry name" value="LRR_dom_sf"/>
</dbReference>
<protein>
    <recommendedName>
        <fullName evidence="4">Dermonecrotic toxin N-terminal domain-containing protein</fullName>
    </recommendedName>
</protein>
<dbReference type="Pfam" id="PF13855">
    <property type="entry name" value="LRR_8"/>
    <property type="match status" value="1"/>
</dbReference>
<keyword evidence="1" id="KW-0433">Leucine-rich repeat</keyword>
<name>A0A0A1YUV1_PSEFL</name>
<dbReference type="Pfam" id="PF20178">
    <property type="entry name" value="ToxA_N"/>
    <property type="match status" value="1"/>
</dbReference>
<accession>A0A0A1YUV1</accession>
<dbReference type="SMART" id="SM00369">
    <property type="entry name" value="LRR_TYP"/>
    <property type="match status" value="7"/>
</dbReference>
<dbReference type="InterPro" id="IPR001611">
    <property type="entry name" value="Leu-rich_rpt"/>
</dbReference>
<keyword evidence="3" id="KW-0175">Coiled coil</keyword>
<evidence type="ECO:0000256" key="1">
    <source>
        <dbReference type="ARBA" id="ARBA00022614"/>
    </source>
</evidence>
<reference evidence="5 6" key="1">
    <citation type="journal article" date="2013" name="Genome Announc.">
        <title>Draft Genome Sequence of Pseudomonas fluorescens LMG 5329, a White Line-Inducing Principle-Producing Bioindicator for the Mushroom Pathogen Pseudomonas tolaasii.</title>
        <authorList>
            <person name="Ghequire M.G."/>
            <person name="Rokni-Zadeh H."/>
            <person name="Zarrineh P."/>
            <person name="De Mot R."/>
        </authorList>
    </citation>
    <scope>NUCLEOTIDE SEQUENCE [LARGE SCALE GENOMIC DNA]</scope>
    <source>
        <strain evidence="5 6">LMG 5329</strain>
    </source>
</reference>
<gene>
    <name evidence="5" type="ORF">K814_0122145</name>
</gene>
<sequence>MSTPSVPSDTDQPDSHYELLKTAIPTWLGAASSAKHQALSQAQPRPLHANTQQQAELKRLNAAHWGAQNAVDSALKNVQGPREFAREALEEALLTRFGLDLNSETVYLRFYIPLTATVFSIPTGAARTWTVSLLDAALHNFEHGETVEGAFEPESAFITQPSANGQFETLPAIQQKLSITTFTGLCRELDIGARYQSYLRKQLGLTEPVSAAVLQAKVDASQKAALRAALHLARLRGDIQDDYARQLENLLQGHTGLTLDTLPLQCHDLQMMNAPLTGILLFAPNLETTLSVQRLVAYVPDDPQHPLKEYVSPLAFKQELTRQLRDADYQTFFSRFVAHEHRGAFFGNLSQRLARITWHPPTRGSNLAPWRKDPTDDPKLQFVATTIPGDVWLHLYQQKLNKILNDARTQVVSTATVDRNARWALWDSLVNVASSILNAALLIVAPFIPGLGELMLGYMAYQLLDDVFEGIIDWAEGLPKEALGHLMSLMQTLVQAGVFVAGSIIGVTEIRKILPKEVLEFIDRFKPVKLANAKRSYWRANLAAYQQDITLPPRLGISRLGLHEVRGEAMLALEGKLYAVKKSDDGEGYVIKHPTRPDAYTPRLQHNGAGAWHTELETPLQWDRPTLLRRLGHGVSALSEADRELALNLSGVSENALRKLHVRGDPVPPLLDDTFDRLNIDRNLQTLIDRLDSEDPGQHAHVDPQDMLQLLTTYGNWPKTRSLRMLDAKGNTTWEFGDPRMPAVQITETQLAKDELLETVVQALSPEEIRAQFGERAADPELSLENRVKQLRKQLARFAENHRATLFDSRYAQRQIPETPHAQHLIDNAPGLPATVAEQLLAEANGHELQALDARRTPPRLAELARHALAELRMNRAYEGQHLEAVNNIDSDRLALNTLKLQPGWSDQIRLEARHLTPTGERWLQVGPDDAPVLRTLVRTSTGRYVPHDEKGPLFGETDLYTAILNALPDAQRDALGIHINQGKVLKEQLRQRPLERAELRQVLGVETPREPNLDTLRLLGLDPGYPAQPAQPAPQPTLQARLHNVYPQLRGRQIQELLNHLHTLPGGAANEIAVLAQEYAQMTQDLSTWEQQVPNNHPRTGHPLSAMEQRIERRNRRLTASRLRRCWRRETPVVHPADNVAHDGYSLHLNTPTFGPLPPMSASFDHVSLLTLSGSVDTTGVNAFLVRFRQLQHLRIDGFDLGTPPPQIYDMPRLTALDLSTCNITLTPTSRAQIAAMSRLKALVLFDNPLGQAPSVEAMPALINLDLSLTGITQLPDGLVSRTHLRTGLFSGNQLHELPAALFERPPRHSDEFDFNENPLSRATMEQVKAYFQRYDTYWEVDAPPTDIRDAQALYPSLNQGRLNRFIYGLPGSLEAGQIELARLAGELQTLQEQLAHWQNAPDLASQEFARRTALRDLLERSWRREPAIAADPAHALMIPSTLSGQLPSINVRFSHIRALQLMGTDQAINFSEFIACFPELRVLYVEKIILGDIPPAIFDQPNLWVLTMRNCSITLSPSSRAALERMPGLQHLNLNGNPVGELPDFTRMPGLSAIMLQSTGLDAVPPSLLNGLPRHIVNLSANAIEQLPPALFTLPGDVTQAFDLSGNPLSMQALDQIKIYCQRTQEHFRAQAPAAQRAWAQRLYPTLSESAADAFVFELPGRMSDVDTALGRLETEYEQLTADLQEWALDVPTQHPNLGVPLDLGARAEEQLNRLNFKRQLEEAWRRESARDEENLDDSATYTLIIETPIMGALPELRARLEHVTYFRFSGETTTVQVDNFLRSLPNLQTLSLSRCTLGRLPTALFELPKLTTLELPRCAITLTEATARSVNELLTLEFLNLSDNPLGHAPDVSNLQQLNSLHLRNTRITELPSGVFQQANLAYLDLSQNQIREITPDLLEILQTFYEDSDLSGNPWSAQSLGYLRDYYRRTGIDFQVAEATMDELGNPLQQPLVEPMEEE</sequence>
<dbReference type="RefSeq" id="WP_038848981.1">
    <property type="nucleotide sequence ID" value="NZ_ASGY01000167.1"/>
</dbReference>
<evidence type="ECO:0000313" key="6">
    <source>
        <dbReference type="Proteomes" id="UP000030060"/>
    </source>
</evidence>